<dbReference type="EMBL" id="QSJI01000001">
    <property type="protein sequence ID" value="RHD57301.1"/>
    <property type="molecule type" value="Genomic_DNA"/>
</dbReference>
<keyword evidence="1 4" id="KW-0489">Methyltransferase</keyword>
<dbReference type="InterPro" id="IPR004398">
    <property type="entry name" value="RNA_MeTrfase_RsmD"/>
</dbReference>
<dbReference type="AlphaFoldDB" id="A0A414FZC7"/>
<dbReference type="PIRSF" id="PIRSF004553">
    <property type="entry name" value="CHP00095"/>
    <property type="match status" value="1"/>
</dbReference>
<comment type="caution">
    <text evidence="4">The sequence shown here is derived from an EMBL/GenBank/DDBJ whole genome shotgun (WGS) entry which is preliminary data.</text>
</comment>
<dbReference type="NCBIfam" id="TIGR00095">
    <property type="entry name" value="16S rRNA (guanine(966)-N(2))-methyltransferase RsmD"/>
    <property type="match status" value="1"/>
</dbReference>
<protein>
    <submittedName>
        <fullName evidence="4">16S rRNA (Guanine(966)-N(2))-methyltransferase RsmD</fullName>
        <ecNumber evidence="4">2.1.1.171</ecNumber>
    </submittedName>
</protein>
<dbReference type="EC" id="2.1.1.171" evidence="4"/>
<feature type="compositionally biased region" description="Basic and acidic residues" evidence="3">
    <location>
        <begin position="8"/>
        <end position="25"/>
    </location>
</feature>
<dbReference type="SUPFAM" id="SSF53335">
    <property type="entry name" value="S-adenosyl-L-methionine-dependent methyltransferases"/>
    <property type="match status" value="1"/>
</dbReference>
<dbReference type="PANTHER" id="PTHR43542">
    <property type="entry name" value="METHYLTRANSFERASE"/>
    <property type="match status" value="1"/>
</dbReference>
<reference evidence="4 5" key="1">
    <citation type="submission" date="2018-08" db="EMBL/GenBank/DDBJ databases">
        <title>A genome reference for cultivated species of the human gut microbiota.</title>
        <authorList>
            <person name="Zou Y."/>
            <person name="Xue W."/>
            <person name="Luo G."/>
        </authorList>
    </citation>
    <scope>NUCLEOTIDE SEQUENCE [LARGE SCALE GENOMIC DNA]</scope>
    <source>
        <strain evidence="4 5">AM30-5LB</strain>
    </source>
</reference>
<sequence>MRIVGGEWRGRPIDSPKGRDVSRPTTDRVREAIASMLESALPEGIEGSRVLDAFAGSGALGLEVLSRGAEHAVFFDLDRSAAALVKRNLAKLSCAPARFQVMCGDVIASARRGRVPGGPFDAVLIDPPYALGSQPAIDLIEALRGHDLLADRTVVMFERTSSTPALSIVGFETVKEKRYGQTCIDLLRME</sequence>
<evidence type="ECO:0000313" key="5">
    <source>
        <dbReference type="Proteomes" id="UP000286050"/>
    </source>
</evidence>
<feature type="region of interest" description="Disordered" evidence="3">
    <location>
        <begin position="1"/>
        <end position="25"/>
    </location>
</feature>
<dbReference type="PANTHER" id="PTHR43542:SF1">
    <property type="entry name" value="METHYLTRANSFERASE"/>
    <property type="match status" value="1"/>
</dbReference>
<dbReference type="RefSeq" id="WP_118271125.1">
    <property type="nucleotide sequence ID" value="NZ_QSJI01000001.1"/>
</dbReference>
<dbReference type="Pfam" id="PF03602">
    <property type="entry name" value="Cons_hypoth95"/>
    <property type="match status" value="1"/>
</dbReference>
<dbReference type="CDD" id="cd02440">
    <property type="entry name" value="AdoMet_MTases"/>
    <property type="match status" value="1"/>
</dbReference>
<evidence type="ECO:0000313" key="4">
    <source>
        <dbReference type="EMBL" id="RHD57301.1"/>
    </source>
</evidence>
<dbReference type="GO" id="GO:0003676">
    <property type="term" value="F:nucleic acid binding"/>
    <property type="evidence" value="ECO:0007669"/>
    <property type="project" value="InterPro"/>
</dbReference>
<dbReference type="Gene3D" id="3.40.50.150">
    <property type="entry name" value="Vaccinia Virus protein VP39"/>
    <property type="match status" value="1"/>
</dbReference>
<gene>
    <name evidence="4" type="primary">rsmD</name>
    <name evidence="4" type="ORF">DW787_00150</name>
</gene>
<dbReference type="Proteomes" id="UP000286050">
    <property type="component" value="Unassembled WGS sequence"/>
</dbReference>
<organism evidence="4 5">
    <name type="scientific">Collinsella intestinalis</name>
    <dbReference type="NCBI Taxonomy" id="147207"/>
    <lineage>
        <taxon>Bacteria</taxon>
        <taxon>Bacillati</taxon>
        <taxon>Actinomycetota</taxon>
        <taxon>Coriobacteriia</taxon>
        <taxon>Coriobacteriales</taxon>
        <taxon>Coriobacteriaceae</taxon>
        <taxon>Collinsella</taxon>
    </lineage>
</organism>
<name>A0A414FZC7_9ACTN</name>
<proteinExistence type="predicted"/>
<dbReference type="GO" id="GO:0052913">
    <property type="term" value="F:16S rRNA (guanine(966)-N(2))-methyltransferase activity"/>
    <property type="evidence" value="ECO:0007669"/>
    <property type="project" value="UniProtKB-EC"/>
</dbReference>
<accession>A0A414FZC7</accession>
<dbReference type="PROSITE" id="PS00092">
    <property type="entry name" value="N6_MTASE"/>
    <property type="match status" value="1"/>
</dbReference>
<dbReference type="InterPro" id="IPR029063">
    <property type="entry name" value="SAM-dependent_MTases_sf"/>
</dbReference>
<evidence type="ECO:0000256" key="1">
    <source>
        <dbReference type="ARBA" id="ARBA00022603"/>
    </source>
</evidence>
<evidence type="ECO:0000256" key="3">
    <source>
        <dbReference type="SAM" id="MobiDB-lite"/>
    </source>
</evidence>
<dbReference type="InterPro" id="IPR002052">
    <property type="entry name" value="DNA_methylase_N6_adenine_CS"/>
</dbReference>
<keyword evidence="2 4" id="KW-0808">Transferase</keyword>
<evidence type="ECO:0000256" key="2">
    <source>
        <dbReference type="ARBA" id="ARBA00022679"/>
    </source>
</evidence>